<keyword evidence="2" id="KW-1133">Transmembrane helix</keyword>
<dbReference type="EMBL" id="JACGWL010000002">
    <property type="protein sequence ID" value="KAK4407616.1"/>
    <property type="molecule type" value="Genomic_DNA"/>
</dbReference>
<evidence type="ECO:0000313" key="3">
    <source>
        <dbReference type="EMBL" id="KAK4407616.1"/>
    </source>
</evidence>
<proteinExistence type="predicted"/>
<dbReference type="PANTHER" id="PTHR33512">
    <property type="entry name" value="PROTEIN, PUTATIVE (DUF1191)-RELATED"/>
    <property type="match status" value="1"/>
</dbReference>
<dbReference type="InterPro" id="IPR010605">
    <property type="entry name" value="DUF1191"/>
</dbReference>
<reference evidence="3" key="2">
    <citation type="journal article" date="2024" name="Plant">
        <title>Genomic evolution and insights into agronomic trait innovations of Sesamum species.</title>
        <authorList>
            <person name="Miao H."/>
            <person name="Wang L."/>
            <person name="Qu L."/>
            <person name="Liu H."/>
            <person name="Sun Y."/>
            <person name="Le M."/>
            <person name="Wang Q."/>
            <person name="Wei S."/>
            <person name="Zheng Y."/>
            <person name="Lin W."/>
            <person name="Duan Y."/>
            <person name="Cao H."/>
            <person name="Xiong S."/>
            <person name="Wang X."/>
            <person name="Wei L."/>
            <person name="Li C."/>
            <person name="Ma Q."/>
            <person name="Ju M."/>
            <person name="Zhao R."/>
            <person name="Li G."/>
            <person name="Mu C."/>
            <person name="Tian Q."/>
            <person name="Mei H."/>
            <person name="Zhang T."/>
            <person name="Gao T."/>
            <person name="Zhang H."/>
        </authorList>
    </citation>
    <scope>NUCLEOTIDE SEQUENCE</scope>
    <source>
        <strain evidence="3">K16</strain>
    </source>
</reference>
<reference evidence="3" key="1">
    <citation type="submission" date="2020-06" db="EMBL/GenBank/DDBJ databases">
        <authorList>
            <person name="Li T."/>
            <person name="Hu X."/>
            <person name="Zhang T."/>
            <person name="Song X."/>
            <person name="Zhang H."/>
            <person name="Dai N."/>
            <person name="Sheng W."/>
            <person name="Hou X."/>
            <person name="Wei L."/>
        </authorList>
    </citation>
    <scope>NUCLEOTIDE SEQUENCE</scope>
    <source>
        <strain evidence="3">K16</strain>
        <tissue evidence="3">Leaf</tissue>
    </source>
</reference>
<protein>
    <submittedName>
        <fullName evidence="3">Uncharacterized protein</fullName>
    </submittedName>
</protein>
<feature type="compositionally biased region" description="Gly residues" evidence="1">
    <location>
        <begin position="261"/>
        <end position="282"/>
    </location>
</feature>
<gene>
    <name evidence="3" type="ORF">Sango_0342600</name>
</gene>
<keyword evidence="4" id="KW-1185">Reference proteome</keyword>
<feature type="region of interest" description="Disordered" evidence="1">
    <location>
        <begin position="260"/>
        <end position="282"/>
    </location>
</feature>
<evidence type="ECO:0000313" key="4">
    <source>
        <dbReference type="Proteomes" id="UP001289374"/>
    </source>
</evidence>
<dbReference type="GO" id="GO:0016020">
    <property type="term" value="C:membrane"/>
    <property type="evidence" value="ECO:0007669"/>
    <property type="project" value="TreeGrafter"/>
</dbReference>
<dbReference type="PANTHER" id="PTHR33512:SF34">
    <property type="entry name" value="MALECTIN-LIKE DOMAIN-CONTAINING PROTEIN"/>
    <property type="match status" value="1"/>
</dbReference>
<name>A0AAE2C3E6_9LAMI</name>
<keyword evidence="2" id="KW-0812">Transmembrane</keyword>
<dbReference type="Pfam" id="PF06697">
    <property type="entry name" value="DUF1191"/>
    <property type="match status" value="1"/>
</dbReference>
<keyword evidence="2" id="KW-0472">Membrane</keyword>
<evidence type="ECO:0000256" key="1">
    <source>
        <dbReference type="SAM" id="MobiDB-lite"/>
    </source>
</evidence>
<feature type="transmembrane region" description="Helical" evidence="2">
    <location>
        <begin position="288"/>
        <end position="311"/>
    </location>
</feature>
<dbReference type="Proteomes" id="UP001289374">
    <property type="component" value="Unassembled WGS sequence"/>
</dbReference>
<comment type="caution">
    <text evidence="3">The sequence shown here is derived from an EMBL/GenBank/DDBJ whole genome shotgun (WGS) entry which is preliminary data.</text>
</comment>
<organism evidence="3 4">
    <name type="scientific">Sesamum angolense</name>
    <dbReference type="NCBI Taxonomy" id="2727404"/>
    <lineage>
        <taxon>Eukaryota</taxon>
        <taxon>Viridiplantae</taxon>
        <taxon>Streptophyta</taxon>
        <taxon>Embryophyta</taxon>
        <taxon>Tracheophyta</taxon>
        <taxon>Spermatophyta</taxon>
        <taxon>Magnoliopsida</taxon>
        <taxon>eudicotyledons</taxon>
        <taxon>Gunneridae</taxon>
        <taxon>Pentapetalae</taxon>
        <taxon>asterids</taxon>
        <taxon>lamiids</taxon>
        <taxon>Lamiales</taxon>
        <taxon>Pedaliaceae</taxon>
        <taxon>Sesamum</taxon>
    </lineage>
</organism>
<accession>A0AAE2C3E6</accession>
<sequence length="361" mass="38910">MKLETTLMMICENELEKAGPFLLLSERFSLWIFKKRAMAIAVPPLFLSCCTSVDSCFLALRGGAISQTSRELSARELDSLLQDYAFRAFVRPRTGVVYDGQVPANLTGIGVAALRLRSGSLRRRGVPSYKNFISRRVVEQPYVERLVLVYHNLGNWSSLYYPLPGYTFLAPVLGLLAYDATDLSATKLSELDVRAAGDPISITFRELQRPPGRISPMCAYFGLDGSVGFDNVVKGNTCLTTNQGHFSIVVESLVAPAPAPSGGGGGGGGAGGGPTSTGGGKGSNKRVWIIPSSVIGGAALLVLLVVLFAYVKKCRHRKKIRRMENASELGVPLPMTTVGQTKAPVALETRTRPLLENEFVP</sequence>
<evidence type="ECO:0000256" key="2">
    <source>
        <dbReference type="SAM" id="Phobius"/>
    </source>
</evidence>
<dbReference type="AlphaFoldDB" id="A0AAE2C3E6"/>